<reference evidence="11" key="1">
    <citation type="submission" date="2025-08" db="UniProtKB">
        <authorList>
            <consortium name="Ensembl"/>
        </authorList>
    </citation>
    <scope>IDENTIFICATION</scope>
</reference>
<keyword evidence="12" id="KW-1185">Reference proteome</keyword>
<feature type="signal peptide" evidence="9">
    <location>
        <begin position="1"/>
        <end position="22"/>
    </location>
</feature>
<evidence type="ECO:0000256" key="4">
    <source>
        <dbReference type="ARBA" id="ARBA00022529"/>
    </source>
</evidence>
<keyword evidence="5 9" id="KW-0732">Signal</keyword>
<feature type="chain" id="PRO_5034901984" description="Beta-defensin" evidence="9">
    <location>
        <begin position="23"/>
        <end position="70"/>
    </location>
</feature>
<evidence type="ECO:0000256" key="6">
    <source>
        <dbReference type="ARBA" id="ARBA00022940"/>
    </source>
</evidence>
<dbReference type="PANTHER" id="PTHR47900:SF1">
    <property type="entry name" value="BETA-DEFENSIN 131A"/>
    <property type="match status" value="1"/>
</dbReference>
<dbReference type="GO" id="GO:0005615">
    <property type="term" value="C:extracellular space"/>
    <property type="evidence" value="ECO:0007669"/>
    <property type="project" value="TreeGrafter"/>
</dbReference>
<dbReference type="PANTHER" id="PTHR47900">
    <property type="entry name" value="BETA-DEFENSIN 131A"/>
    <property type="match status" value="1"/>
</dbReference>
<dbReference type="InterPro" id="IPR025933">
    <property type="entry name" value="Beta_defensin_dom"/>
</dbReference>
<evidence type="ECO:0000313" key="12">
    <source>
        <dbReference type="Proteomes" id="UP000694414"/>
    </source>
</evidence>
<evidence type="ECO:0000313" key="11">
    <source>
        <dbReference type="Ensembl" id="ENSPSMP00000016804.1"/>
    </source>
</evidence>
<evidence type="ECO:0000256" key="2">
    <source>
        <dbReference type="ARBA" id="ARBA00007371"/>
    </source>
</evidence>
<dbReference type="GO" id="GO:0042742">
    <property type="term" value="P:defense response to bacterium"/>
    <property type="evidence" value="ECO:0007669"/>
    <property type="project" value="UniProtKB-UniRule"/>
</dbReference>
<accession>A0A8C8ZCH3</accession>
<comment type="similarity">
    <text evidence="2 9">Belongs to the beta-defensin family.</text>
</comment>
<dbReference type="GO" id="GO:0045087">
    <property type="term" value="P:innate immune response"/>
    <property type="evidence" value="ECO:0007669"/>
    <property type="project" value="InterPro"/>
</dbReference>
<evidence type="ECO:0000256" key="9">
    <source>
        <dbReference type="RuleBase" id="RU231113"/>
    </source>
</evidence>
<sequence>MRILLFILGVLALLSITPPGRSSYFNAACPPRRHACRMKCNTNEYAVRYCDDSRICCRMKNVENKKNNKW</sequence>
<proteinExistence type="inferred from homology"/>
<comment type="subcellular location">
    <subcellularLocation>
        <location evidence="1 9">Secreted</location>
    </subcellularLocation>
</comment>
<keyword evidence="6 9" id="KW-0211">Defensin</keyword>
<evidence type="ECO:0000256" key="7">
    <source>
        <dbReference type="ARBA" id="ARBA00023022"/>
    </source>
</evidence>
<evidence type="ECO:0000256" key="3">
    <source>
        <dbReference type="ARBA" id="ARBA00022525"/>
    </source>
</evidence>
<evidence type="ECO:0000256" key="8">
    <source>
        <dbReference type="ARBA" id="ARBA00023157"/>
    </source>
</evidence>
<keyword evidence="8" id="KW-1015">Disulfide bond</keyword>
<keyword evidence="7 9" id="KW-0044">Antibiotic</keyword>
<feature type="domain" description="Beta-defensin" evidence="10">
    <location>
        <begin position="36"/>
        <end position="57"/>
    </location>
</feature>
<dbReference type="Proteomes" id="UP000694414">
    <property type="component" value="Unplaced"/>
</dbReference>
<dbReference type="GeneTree" id="ENSGT00390000001538"/>
<dbReference type="Pfam" id="PF13841">
    <property type="entry name" value="Defensin_beta_2"/>
    <property type="match status" value="1"/>
</dbReference>
<comment type="function">
    <text evidence="9">Has antibacterial activity.</text>
</comment>
<name>A0A8C8ZCH3_PROSS</name>
<organism evidence="11 12">
    <name type="scientific">Prolemur simus</name>
    <name type="common">Greater bamboo lemur</name>
    <name type="synonym">Hapalemur simus</name>
    <dbReference type="NCBI Taxonomy" id="1328070"/>
    <lineage>
        <taxon>Eukaryota</taxon>
        <taxon>Metazoa</taxon>
        <taxon>Chordata</taxon>
        <taxon>Craniata</taxon>
        <taxon>Vertebrata</taxon>
        <taxon>Euteleostomi</taxon>
        <taxon>Mammalia</taxon>
        <taxon>Eutheria</taxon>
        <taxon>Euarchontoglires</taxon>
        <taxon>Primates</taxon>
        <taxon>Strepsirrhini</taxon>
        <taxon>Lemuriformes</taxon>
        <taxon>Lemuridae</taxon>
        <taxon>Prolemur</taxon>
    </lineage>
</organism>
<dbReference type="AlphaFoldDB" id="A0A8C8ZCH3"/>
<protein>
    <recommendedName>
        <fullName evidence="9">Beta-defensin</fullName>
    </recommendedName>
</protein>
<evidence type="ECO:0000259" key="10">
    <source>
        <dbReference type="Pfam" id="PF13841"/>
    </source>
</evidence>
<reference evidence="11" key="2">
    <citation type="submission" date="2025-09" db="UniProtKB">
        <authorList>
            <consortium name="Ensembl"/>
        </authorList>
    </citation>
    <scope>IDENTIFICATION</scope>
</reference>
<keyword evidence="4 9" id="KW-0929">Antimicrobial</keyword>
<dbReference type="Ensembl" id="ENSPSMT00000019537.1">
    <property type="protein sequence ID" value="ENSPSMP00000016804.1"/>
    <property type="gene ID" value="ENSPSMG00000012000.1"/>
</dbReference>
<evidence type="ECO:0000256" key="1">
    <source>
        <dbReference type="ARBA" id="ARBA00004613"/>
    </source>
</evidence>
<evidence type="ECO:0000256" key="5">
    <source>
        <dbReference type="ARBA" id="ARBA00022729"/>
    </source>
</evidence>
<keyword evidence="3 9" id="KW-0964">Secreted</keyword>